<reference evidence="2 3" key="1">
    <citation type="journal article" date="2010" name="Plant Cell">
        <title>The Chlorella variabilis NC64A genome reveals adaptation to photosymbiosis, coevolution with viruses, and cryptic sex.</title>
        <authorList>
            <person name="Blanc G."/>
            <person name="Duncan G."/>
            <person name="Agarkova I."/>
            <person name="Borodovsky M."/>
            <person name="Gurnon J."/>
            <person name="Kuo A."/>
            <person name="Lindquist E."/>
            <person name="Lucas S."/>
            <person name="Pangilinan J."/>
            <person name="Polle J."/>
            <person name="Salamov A."/>
            <person name="Terry A."/>
            <person name="Yamada T."/>
            <person name="Dunigan D.D."/>
            <person name="Grigoriev I.V."/>
            <person name="Claverie J.M."/>
            <person name="Van Etten J.L."/>
        </authorList>
    </citation>
    <scope>NUCLEOTIDE SEQUENCE [LARGE SCALE GENOMIC DNA]</scope>
    <source>
        <strain evidence="2 3">NC64A</strain>
    </source>
</reference>
<dbReference type="GO" id="GO:0005524">
    <property type="term" value="F:ATP binding"/>
    <property type="evidence" value="ECO:0007669"/>
    <property type="project" value="InterPro"/>
</dbReference>
<dbReference type="SUPFAM" id="SSF56112">
    <property type="entry name" value="Protein kinase-like (PK-like)"/>
    <property type="match status" value="1"/>
</dbReference>
<feature type="non-terminal residue" evidence="2">
    <location>
        <position position="1"/>
    </location>
</feature>
<dbReference type="Gene3D" id="1.10.510.10">
    <property type="entry name" value="Transferase(Phosphotransferase) domain 1"/>
    <property type="match status" value="1"/>
</dbReference>
<evidence type="ECO:0000313" key="2">
    <source>
        <dbReference type="EMBL" id="EFN55391.1"/>
    </source>
</evidence>
<dbReference type="eggNOG" id="KOG0192">
    <property type="taxonomic scope" value="Eukaryota"/>
</dbReference>
<feature type="domain" description="Protein kinase" evidence="1">
    <location>
        <begin position="1"/>
        <end position="175"/>
    </location>
</feature>
<dbReference type="Pfam" id="PF07714">
    <property type="entry name" value="PK_Tyr_Ser-Thr"/>
    <property type="match status" value="1"/>
</dbReference>
<dbReference type="PROSITE" id="PS00108">
    <property type="entry name" value="PROTEIN_KINASE_ST"/>
    <property type="match status" value="1"/>
</dbReference>
<name>E1ZG30_CHLVA</name>
<dbReference type="KEGG" id="cvr:CHLNCDRAFT_12761"/>
<dbReference type="InterPro" id="IPR008271">
    <property type="entry name" value="Ser/Thr_kinase_AS"/>
</dbReference>
<feature type="non-terminal residue" evidence="2">
    <location>
        <position position="175"/>
    </location>
</feature>
<dbReference type="GO" id="GO:0007165">
    <property type="term" value="P:signal transduction"/>
    <property type="evidence" value="ECO:0007669"/>
    <property type="project" value="TreeGrafter"/>
</dbReference>
<dbReference type="GeneID" id="17354575"/>
<dbReference type="SMART" id="SM00220">
    <property type="entry name" value="S_TKc"/>
    <property type="match status" value="1"/>
</dbReference>
<dbReference type="RefSeq" id="XP_005847493.1">
    <property type="nucleotide sequence ID" value="XM_005847431.1"/>
</dbReference>
<proteinExistence type="predicted"/>
<dbReference type="OMA" id="ELMTWRA"/>
<dbReference type="STRING" id="554065.E1ZG30"/>
<dbReference type="GO" id="GO:0004672">
    <property type="term" value="F:protein kinase activity"/>
    <property type="evidence" value="ECO:0007669"/>
    <property type="project" value="InterPro"/>
</dbReference>
<dbReference type="InterPro" id="IPR050167">
    <property type="entry name" value="Ser_Thr_protein_kinase"/>
</dbReference>
<dbReference type="PROSITE" id="PS50011">
    <property type="entry name" value="PROTEIN_KINASE_DOM"/>
    <property type="match status" value="1"/>
</dbReference>
<evidence type="ECO:0000313" key="3">
    <source>
        <dbReference type="Proteomes" id="UP000008141"/>
    </source>
</evidence>
<dbReference type="InterPro" id="IPR011009">
    <property type="entry name" value="Kinase-like_dom_sf"/>
</dbReference>
<dbReference type="OrthoDB" id="339325at2759"/>
<dbReference type="GO" id="GO:0005737">
    <property type="term" value="C:cytoplasm"/>
    <property type="evidence" value="ECO:0007669"/>
    <property type="project" value="TreeGrafter"/>
</dbReference>
<dbReference type="InterPro" id="IPR000719">
    <property type="entry name" value="Prot_kinase_dom"/>
</dbReference>
<dbReference type="InParanoid" id="E1ZG30"/>
<dbReference type="EMBL" id="GL433845">
    <property type="protein sequence ID" value="EFN55391.1"/>
    <property type="molecule type" value="Genomic_DNA"/>
</dbReference>
<dbReference type="PANTHER" id="PTHR23257">
    <property type="entry name" value="SERINE-THREONINE PROTEIN KINASE"/>
    <property type="match status" value="1"/>
</dbReference>
<protein>
    <recommendedName>
        <fullName evidence="1">Protein kinase domain-containing protein</fullName>
    </recommendedName>
</protein>
<keyword evidence="3" id="KW-1185">Reference proteome</keyword>
<accession>E1ZG30</accession>
<dbReference type="AlphaFoldDB" id="E1ZG30"/>
<dbReference type="InterPro" id="IPR001245">
    <property type="entry name" value="Ser-Thr/Tyr_kinase_cat_dom"/>
</dbReference>
<gene>
    <name evidence="2" type="ORF">CHLNCDRAFT_12761</name>
</gene>
<dbReference type="Proteomes" id="UP000008141">
    <property type="component" value="Unassembled WGS sequence"/>
</dbReference>
<sequence length="175" mass="19760">RQLEKEAGIMSKLRHTNCCLYMGACLEPPCLLMEYCARRSVDNLLAQGLKDKKAARQLSWPRLLSMASDAAKGMVYLHTRQPAVYHRDLKSANLLVTSQWQVKVADFNLSRALEPHDFMSSLCIQNPRWLAPEVLAGEDGGLPADVWAFGTVLWELMTWRAPFEGANPYQIINIV</sequence>
<evidence type="ECO:0000259" key="1">
    <source>
        <dbReference type="PROSITE" id="PS50011"/>
    </source>
</evidence>
<organism evidence="3">
    <name type="scientific">Chlorella variabilis</name>
    <name type="common">Green alga</name>
    <dbReference type="NCBI Taxonomy" id="554065"/>
    <lineage>
        <taxon>Eukaryota</taxon>
        <taxon>Viridiplantae</taxon>
        <taxon>Chlorophyta</taxon>
        <taxon>core chlorophytes</taxon>
        <taxon>Trebouxiophyceae</taxon>
        <taxon>Chlorellales</taxon>
        <taxon>Chlorellaceae</taxon>
        <taxon>Chlorella clade</taxon>
        <taxon>Chlorella</taxon>
    </lineage>
</organism>